<evidence type="ECO:0000313" key="3">
    <source>
        <dbReference type="Proteomes" id="UP000249590"/>
    </source>
</evidence>
<evidence type="ECO:0000313" key="2">
    <source>
        <dbReference type="EMBL" id="RAI01474.1"/>
    </source>
</evidence>
<feature type="region of interest" description="Disordered" evidence="1">
    <location>
        <begin position="38"/>
        <end position="75"/>
    </location>
</feature>
<comment type="caution">
    <text evidence="2">The sequence shown here is derived from an EMBL/GenBank/DDBJ whole genome shotgun (WGS) entry which is preliminary data.</text>
</comment>
<sequence length="75" mass="8113">MSDDLNAKVRERAYAIWERENRPEGKHLDHWLCAQAEIEAEQSPVGDQPASMQTESIDAAESASGGGGGAKKRSS</sequence>
<protein>
    <recommendedName>
        <fullName evidence="4">DUF2934 domain-containing protein</fullName>
    </recommendedName>
</protein>
<gene>
    <name evidence="2" type="ORF">DLJ53_08535</name>
</gene>
<name>A0A8B2NVB2_9HYPH</name>
<dbReference type="RefSeq" id="WP_111344318.1">
    <property type="nucleotide sequence ID" value="NZ_QHHQ01000002.1"/>
</dbReference>
<dbReference type="Pfam" id="PF11154">
    <property type="entry name" value="DUF2934"/>
    <property type="match status" value="1"/>
</dbReference>
<dbReference type="InterPro" id="IPR021327">
    <property type="entry name" value="DUF2934"/>
</dbReference>
<reference evidence="2 3" key="1">
    <citation type="submission" date="2018-05" db="EMBL/GenBank/DDBJ databases">
        <title>Acuticoccus sediminis sp. nov., isolated from deep-sea sediment of Indian Ocean.</title>
        <authorList>
            <person name="Liu X."/>
            <person name="Lai Q."/>
            <person name="Du Y."/>
            <person name="Sun F."/>
            <person name="Zhang X."/>
            <person name="Wang S."/>
            <person name="Shao Z."/>
        </authorList>
    </citation>
    <scope>NUCLEOTIDE SEQUENCE [LARGE SCALE GENOMIC DNA]</scope>
    <source>
        <strain evidence="2 3">PTG4-2</strain>
    </source>
</reference>
<proteinExistence type="predicted"/>
<evidence type="ECO:0008006" key="4">
    <source>
        <dbReference type="Google" id="ProtNLM"/>
    </source>
</evidence>
<organism evidence="2 3">
    <name type="scientific">Acuticoccus sediminis</name>
    <dbReference type="NCBI Taxonomy" id="2184697"/>
    <lineage>
        <taxon>Bacteria</taxon>
        <taxon>Pseudomonadati</taxon>
        <taxon>Pseudomonadota</taxon>
        <taxon>Alphaproteobacteria</taxon>
        <taxon>Hyphomicrobiales</taxon>
        <taxon>Amorphaceae</taxon>
        <taxon>Acuticoccus</taxon>
    </lineage>
</organism>
<keyword evidence="3" id="KW-1185">Reference proteome</keyword>
<evidence type="ECO:0000256" key="1">
    <source>
        <dbReference type="SAM" id="MobiDB-lite"/>
    </source>
</evidence>
<accession>A0A8B2NVB2</accession>
<dbReference type="Proteomes" id="UP000249590">
    <property type="component" value="Unassembled WGS sequence"/>
</dbReference>
<dbReference type="OrthoDB" id="9811127at2"/>
<dbReference type="EMBL" id="QHHQ01000002">
    <property type="protein sequence ID" value="RAI01474.1"/>
    <property type="molecule type" value="Genomic_DNA"/>
</dbReference>
<dbReference type="AlphaFoldDB" id="A0A8B2NVB2"/>